<organism evidence="3 4">
    <name type="scientific">Rotaria socialis</name>
    <dbReference type="NCBI Taxonomy" id="392032"/>
    <lineage>
        <taxon>Eukaryota</taxon>
        <taxon>Metazoa</taxon>
        <taxon>Spiralia</taxon>
        <taxon>Gnathifera</taxon>
        <taxon>Rotifera</taxon>
        <taxon>Eurotatoria</taxon>
        <taxon>Bdelloidea</taxon>
        <taxon>Philodinida</taxon>
        <taxon>Philodinidae</taxon>
        <taxon>Rotaria</taxon>
    </lineage>
</organism>
<evidence type="ECO:0000313" key="3">
    <source>
        <dbReference type="EMBL" id="CAF4892488.1"/>
    </source>
</evidence>
<evidence type="ECO:0000256" key="2">
    <source>
        <dbReference type="SAM" id="Phobius"/>
    </source>
</evidence>
<reference evidence="3" key="1">
    <citation type="submission" date="2021-02" db="EMBL/GenBank/DDBJ databases">
        <authorList>
            <person name="Nowell W R."/>
        </authorList>
    </citation>
    <scope>NUCLEOTIDE SEQUENCE</scope>
</reference>
<evidence type="ECO:0000313" key="4">
    <source>
        <dbReference type="Proteomes" id="UP000663838"/>
    </source>
</evidence>
<gene>
    <name evidence="3" type="ORF">TOA249_LOCUS30106</name>
</gene>
<feature type="compositionally biased region" description="Low complexity" evidence="1">
    <location>
        <begin position="80"/>
        <end position="94"/>
    </location>
</feature>
<feature type="region of interest" description="Disordered" evidence="1">
    <location>
        <begin position="64"/>
        <end position="106"/>
    </location>
</feature>
<dbReference type="EMBL" id="CAJOBS010005025">
    <property type="protein sequence ID" value="CAF4892488.1"/>
    <property type="molecule type" value="Genomic_DNA"/>
</dbReference>
<keyword evidence="2" id="KW-0812">Transmembrane</keyword>
<accession>A0A821UME0</accession>
<proteinExistence type="predicted"/>
<feature type="transmembrane region" description="Helical" evidence="2">
    <location>
        <begin position="125"/>
        <end position="152"/>
    </location>
</feature>
<name>A0A821UME0_9BILA</name>
<protein>
    <submittedName>
        <fullName evidence="3">Uncharacterized protein</fullName>
    </submittedName>
</protein>
<sequence>MSFSSDATKSTVKVRKIHRHYSHPIKREKQLNNIIRVSIVPSNNQILTKENLIKHNASLSFPNAYANRPTGNLQQRNDTLKNNTNNNQSVQKNVPKTDSRTSSSSKVTPLNEIHWDDRFFFKRKIAWVICCGILPCLVTVLAVAIALPFLLIKPTSGAAQSK</sequence>
<keyword evidence="2" id="KW-1133">Transmembrane helix</keyword>
<dbReference type="AlphaFoldDB" id="A0A821UME0"/>
<evidence type="ECO:0000256" key="1">
    <source>
        <dbReference type="SAM" id="MobiDB-lite"/>
    </source>
</evidence>
<dbReference type="Proteomes" id="UP000663838">
    <property type="component" value="Unassembled WGS sequence"/>
</dbReference>
<comment type="caution">
    <text evidence="3">The sequence shown here is derived from an EMBL/GenBank/DDBJ whole genome shotgun (WGS) entry which is preliminary data.</text>
</comment>
<keyword evidence="2" id="KW-0472">Membrane</keyword>